<dbReference type="GO" id="GO:0005829">
    <property type="term" value="C:cytosol"/>
    <property type="evidence" value="ECO:0007669"/>
    <property type="project" value="TreeGrafter"/>
</dbReference>
<gene>
    <name evidence="4" type="ORF">DPM12_21325</name>
</gene>
<keyword evidence="1 4" id="KW-0489">Methyltransferase</keyword>
<keyword evidence="5" id="KW-1185">Reference proteome</keyword>
<dbReference type="OrthoDB" id="9785673at2"/>
<name>A0A329QAJ0_9ACTN</name>
<organism evidence="4 5">
    <name type="scientific">Phytoactinopolyspora halophila</name>
    <dbReference type="NCBI Taxonomy" id="1981511"/>
    <lineage>
        <taxon>Bacteria</taxon>
        <taxon>Bacillati</taxon>
        <taxon>Actinomycetota</taxon>
        <taxon>Actinomycetes</taxon>
        <taxon>Jiangellales</taxon>
        <taxon>Jiangellaceae</taxon>
        <taxon>Phytoactinopolyspora</taxon>
    </lineage>
</organism>
<dbReference type="GO" id="GO:0003723">
    <property type="term" value="F:RNA binding"/>
    <property type="evidence" value="ECO:0007669"/>
    <property type="project" value="InterPro"/>
</dbReference>
<evidence type="ECO:0000313" key="5">
    <source>
        <dbReference type="Proteomes" id="UP000250462"/>
    </source>
</evidence>
<dbReference type="GO" id="GO:0008173">
    <property type="term" value="F:RNA methyltransferase activity"/>
    <property type="evidence" value="ECO:0007669"/>
    <property type="project" value="InterPro"/>
</dbReference>
<dbReference type="Proteomes" id="UP000250462">
    <property type="component" value="Unassembled WGS sequence"/>
</dbReference>
<comment type="caution">
    <text evidence="4">The sequence shown here is derived from an EMBL/GenBank/DDBJ whole genome shotgun (WGS) entry which is preliminary data.</text>
</comment>
<dbReference type="GO" id="GO:0006396">
    <property type="term" value="P:RNA processing"/>
    <property type="evidence" value="ECO:0007669"/>
    <property type="project" value="InterPro"/>
</dbReference>
<dbReference type="Pfam" id="PF00588">
    <property type="entry name" value="SpoU_methylase"/>
    <property type="match status" value="1"/>
</dbReference>
<keyword evidence="2 4" id="KW-0808">Transferase</keyword>
<dbReference type="Gene3D" id="3.40.1280.10">
    <property type="match status" value="1"/>
</dbReference>
<dbReference type="EMBL" id="QMIG01000044">
    <property type="protein sequence ID" value="RAW09395.1"/>
    <property type="molecule type" value="Genomic_DNA"/>
</dbReference>
<accession>A0A329QAJ0</accession>
<evidence type="ECO:0000313" key="4">
    <source>
        <dbReference type="EMBL" id="RAW09395.1"/>
    </source>
</evidence>
<dbReference type="InterPro" id="IPR001537">
    <property type="entry name" value="SpoU_MeTrfase"/>
</dbReference>
<evidence type="ECO:0000256" key="1">
    <source>
        <dbReference type="ARBA" id="ARBA00022603"/>
    </source>
</evidence>
<dbReference type="SUPFAM" id="SSF75217">
    <property type="entry name" value="alpha/beta knot"/>
    <property type="match status" value="1"/>
</dbReference>
<dbReference type="GO" id="GO:0032259">
    <property type="term" value="P:methylation"/>
    <property type="evidence" value="ECO:0007669"/>
    <property type="project" value="UniProtKB-KW"/>
</dbReference>
<evidence type="ECO:0000259" key="3">
    <source>
        <dbReference type="Pfam" id="PF00588"/>
    </source>
</evidence>
<reference evidence="4 5" key="1">
    <citation type="submission" date="2018-06" db="EMBL/GenBank/DDBJ databases">
        <title>Phytoactinopolyspora halophila sp. nov., a novel halophilic actinomycete isolated from a saline soil in China.</title>
        <authorList>
            <person name="Tang S.-K."/>
        </authorList>
    </citation>
    <scope>NUCLEOTIDE SEQUENCE [LARGE SCALE GENOMIC DNA]</scope>
    <source>
        <strain evidence="4 5">YIM 96934</strain>
    </source>
</reference>
<evidence type="ECO:0000256" key="2">
    <source>
        <dbReference type="ARBA" id="ARBA00022679"/>
    </source>
</evidence>
<sequence length="179" mass="19421">MTVAHHVQRSIVVLAHNLRSVFNVGSLLRTSDVFAVERVYVTGFTPYPSQSDDSRDPALQARLTKRIAKSAAGAERTMPVTHQPDVYALLESLRTDGYTVAGLEIDDGAVTIAEYHPPDRIALLLGDEVRGIDASLREHCDVLLQVPMYGQKSSLNVSVAAGVALYCLRTHGDDGAGHR</sequence>
<dbReference type="InterPro" id="IPR029028">
    <property type="entry name" value="Alpha/beta_knot_MTases"/>
</dbReference>
<dbReference type="PANTHER" id="PTHR46429">
    <property type="entry name" value="23S RRNA (GUANOSINE-2'-O-)-METHYLTRANSFERASE RLMB"/>
    <property type="match status" value="1"/>
</dbReference>
<dbReference type="InterPro" id="IPR004441">
    <property type="entry name" value="rRNA_MeTrfase_TrmH"/>
</dbReference>
<dbReference type="PANTHER" id="PTHR46429:SF1">
    <property type="entry name" value="23S RRNA (GUANOSINE-2'-O-)-METHYLTRANSFERASE RLMB"/>
    <property type="match status" value="1"/>
</dbReference>
<dbReference type="InterPro" id="IPR029026">
    <property type="entry name" value="tRNA_m1G_MTases_N"/>
</dbReference>
<feature type="domain" description="tRNA/rRNA methyltransferase SpoU type" evidence="3">
    <location>
        <begin position="11"/>
        <end position="166"/>
    </location>
</feature>
<proteinExistence type="predicted"/>
<protein>
    <submittedName>
        <fullName evidence="4">TrmH family RNA methyltransferase</fullName>
    </submittedName>
</protein>
<dbReference type="AlphaFoldDB" id="A0A329QAJ0"/>